<accession>A0A8S5R5Q3</accession>
<name>A0A8S5R5Q3_9CAUD</name>
<dbReference type="EMBL" id="BK015814">
    <property type="protein sequence ID" value="DAE26325.1"/>
    <property type="molecule type" value="Genomic_DNA"/>
</dbReference>
<sequence>MKRNEIAPAVIIVLLSIVIMVQAVMAEPCRQHPPVQINEYDKGQYR</sequence>
<evidence type="ECO:0000313" key="1">
    <source>
        <dbReference type="EMBL" id="DAE26325.1"/>
    </source>
</evidence>
<protein>
    <submittedName>
        <fullName evidence="1">Uncharacterized protein</fullName>
    </submittedName>
</protein>
<reference evidence="1" key="1">
    <citation type="journal article" date="2021" name="Proc. Natl. Acad. Sci. U.S.A.">
        <title>A Catalog of Tens of Thousands of Viruses from Human Metagenomes Reveals Hidden Associations with Chronic Diseases.</title>
        <authorList>
            <person name="Tisza M.J."/>
            <person name="Buck C.B."/>
        </authorList>
    </citation>
    <scope>NUCLEOTIDE SEQUENCE</scope>
    <source>
        <strain evidence="1">Ct2798</strain>
    </source>
</reference>
<proteinExistence type="predicted"/>
<organism evidence="1">
    <name type="scientific">Myoviridae sp. ct2798</name>
    <dbReference type="NCBI Taxonomy" id="2827285"/>
    <lineage>
        <taxon>Viruses</taxon>
        <taxon>Duplodnaviria</taxon>
        <taxon>Heunggongvirae</taxon>
        <taxon>Uroviricota</taxon>
        <taxon>Caudoviricetes</taxon>
    </lineage>
</organism>